<feature type="coiled-coil region" evidence="1">
    <location>
        <begin position="108"/>
        <end position="142"/>
    </location>
</feature>
<dbReference type="InterPro" id="IPR026866">
    <property type="entry name" value="CR006_AAA"/>
</dbReference>
<protein>
    <submittedName>
        <fullName evidence="3">Wobble nucleotide-excising tRNase</fullName>
    </submittedName>
</protein>
<gene>
    <name evidence="3" type="ORF">SAMN05192549_11113</name>
</gene>
<dbReference type="SUPFAM" id="SSF52540">
    <property type="entry name" value="P-loop containing nucleoside triphosphate hydrolases"/>
    <property type="match status" value="1"/>
</dbReference>
<evidence type="ECO:0000313" key="4">
    <source>
        <dbReference type="Proteomes" id="UP000184339"/>
    </source>
</evidence>
<dbReference type="Gene3D" id="3.40.50.300">
    <property type="entry name" value="P-loop containing nucleotide triphosphate hydrolases"/>
    <property type="match status" value="1"/>
</dbReference>
<keyword evidence="1" id="KW-0175">Coiled coil</keyword>
<feature type="coiled-coil region" evidence="1">
    <location>
        <begin position="287"/>
        <end position="314"/>
    </location>
</feature>
<dbReference type="RefSeq" id="WP_072787584.1">
    <property type="nucleotide sequence ID" value="NZ_FRCX01000011.1"/>
</dbReference>
<sequence>MLKNIQRIKGLGVFNDYSHKADETAEFGAKNLIYGWNYSGKTTLSRLVSMLEKKALPTDLTAFNFVLNTDGDAINDTNYTAHPFAVRVFNSDFISENLNFAGSSFKPILLLGADSEKAQKEIDELEKDERKLREEADLKSKEAAASVKSMNAAKTTTASTIKTTMGIVEAFSATHLDKQIGLVRIDLPAFKLEADVVQEKLKIARAQEVEKLPPLQHASISLKLDGVLTEVPALLNKIPDMANTIEHLAQHPKVEAWIATGLPLHEGKEACEFCGSPLKQDHMATLLAHFSKDLANHKQDLTNLKIKLSGAEISYIAPKDAEVEPACRIKIAEAAAKLILAIKHYNEASVTAILDLDRKSQAPFSIVSQTPIKPGLTQAVKDALKELNDLIDGNNKSFDNFPTEKADAVNALKLHFAQEFCVNQKLGEFDETQKKLADRVKECTDSAAKLTATIQEKKAIISKSQLGREEMNKLIHELLGVNSVHIDVVPVGTEERFQLQRANKKPAKHLSEGEKTAIAFSYFLTRLREHKNFEELIVYIDDPISSLDSNHIFQVTAIIKDTFFHQKPGGEWGTRCKQLFVSTHNFEFFNLLKELKPDNKASRHYLVKRNSPTTSIFCDLPKSLSQYSSEYHFLFSVLHEFQQSADKKDFRVLMMLPNAARRFLELYSYAKYPDTKNATVDQRVDKIFGEVKSKRILKALHYFSHANNIERMAENNELMCDIEAAVGDLLTALEEDDPKHMEALRAAIAA</sequence>
<dbReference type="Proteomes" id="UP000184339">
    <property type="component" value="Unassembled WGS sequence"/>
</dbReference>
<evidence type="ECO:0000256" key="1">
    <source>
        <dbReference type="SAM" id="Coils"/>
    </source>
</evidence>
<accession>A0A1M7R5U9</accession>
<keyword evidence="4" id="KW-1185">Reference proteome</keyword>
<dbReference type="STRING" id="551987.SAMN05192549_11113"/>
<evidence type="ECO:0000259" key="2">
    <source>
        <dbReference type="Pfam" id="PF13166"/>
    </source>
</evidence>
<reference evidence="4" key="1">
    <citation type="submission" date="2016-11" db="EMBL/GenBank/DDBJ databases">
        <authorList>
            <person name="Varghese N."/>
            <person name="Submissions S."/>
        </authorList>
    </citation>
    <scope>NUCLEOTIDE SEQUENCE [LARGE SCALE GENOMIC DNA]</scope>
    <source>
        <strain evidence="4">Sac-22</strain>
    </source>
</reference>
<dbReference type="AlphaFoldDB" id="A0A1M7R5U9"/>
<feature type="domain" description="Protein CR006 P-loop" evidence="2">
    <location>
        <begin position="16"/>
        <end position="721"/>
    </location>
</feature>
<dbReference type="InterPro" id="IPR027417">
    <property type="entry name" value="P-loop_NTPase"/>
</dbReference>
<organism evidence="3 4">
    <name type="scientific">Duganella sacchari</name>
    <dbReference type="NCBI Taxonomy" id="551987"/>
    <lineage>
        <taxon>Bacteria</taxon>
        <taxon>Pseudomonadati</taxon>
        <taxon>Pseudomonadota</taxon>
        <taxon>Betaproteobacteria</taxon>
        <taxon>Burkholderiales</taxon>
        <taxon>Oxalobacteraceae</taxon>
        <taxon>Telluria group</taxon>
        <taxon>Duganella</taxon>
    </lineage>
</organism>
<dbReference type="EMBL" id="FRCX01000011">
    <property type="protein sequence ID" value="SHN40555.1"/>
    <property type="molecule type" value="Genomic_DNA"/>
</dbReference>
<evidence type="ECO:0000313" key="3">
    <source>
        <dbReference type="EMBL" id="SHN40555.1"/>
    </source>
</evidence>
<dbReference type="Pfam" id="PF13166">
    <property type="entry name" value="AAA_13"/>
    <property type="match status" value="1"/>
</dbReference>
<name>A0A1M7R5U9_9BURK</name>
<proteinExistence type="predicted"/>